<dbReference type="FunFam" id="2.102.10.10:FF:000001">
    <property type="entry name" value="Cytochrome b-c1 complex subunit Rieske, mitochondrial"/>
    <property type="match status" value="1"/>
</dbReference>
<feature type="domain" description="C3H1-type" evidence="22">
    <location>
        <begin position="90"/>
        <end position="117"/>
    </location>
</feature>
<feature type="domain" description="C3H1-type" evidence="22">
    <location>
        <begin position="35"/>
        <end position="59"/>
    </location>
</feature>
<keyword evidence="17" id="KW-0472">Membrane</keyword>
<reference evidence="25 26" key="2">
    <citation type="submission" date="2018-11" db="EMBL/GenBank/DDBJ databases">
        <authorList>
            <consortium name="Pathogen Informatics"/>
        </authorList>
    </citation>
    <scope>NUCLEOTIDE SEQUENCE [LARGE SCALE GENOMIC DNA]</scope>
</reference>
<feature type="zinc finger region" description="C3H1-type" evidence="21">
    <location>
        <begin position="35"/>
        <end position="59"/>
    </location>
</feature>
<dbReference type="InterPro" id="IPR004192">
    <property type="entry name" value="Rieske_TM"/>
</dbReference>
<protein>
    <recommendedName>
        <fullName evidence="5">Cleavage and polyadenylation specificity factor subunit 4</fullName>
    </recommendedName>
</protein>
<evidence type="ECO:0000256" key="2">
    <source>
        <dbReference type="ARBA" id="ARBA00004167"/>
    </source>
</evidence>
<dbReference type="Gene3D" id="3.30.1370.210">
    <property type="match status" value="1"/>
</dbReference>
<dbReference type="FunFam" id="4.10.1000.10:FF:000012">
    <property type="entry name" value="cleavage and polyadenylation specificity factor subunit 4"/>
    <property type="match status" value="1"/>
</dbReference>
<dbReference type="GO" id="GO:0008121">
    <property type="term" value="F:quinol-cytochrome-c reductase activity"/>
    <property type="evidence" value="ECO:0007669"/>
    <property type="project" value="InterPro"/>
</dbReference>
<dbReference type="InterPro" id="IPR017941">
    <property type="entry name" value="Rieske_2Fe-2S"/>
</dbReference>
<evidence type="ECO:0000256" key="14">
    <source>
        <dbReference type="ARBA" id="ARBA00022989"/>
    </source>
</evidence>
<dbReference type="GO" id="GO:0003723">
    <property type="term" value="F:RNA binding"/>
    <property type="evidence" value="ECO:0007669"/>
    <property type="project" value="UniProtKB-KW"/>
</dbReference>
<gene>
    <name evidence="25" type="ORF">HDID_LOCUS9076</name>
</gene>
<dbReference type="EMBL" id="UYSG01011204">
    <property type="protein sequence ID" value="VDL61394.1"/>
    <property type="molecule type" value="Genomic_DNA"/>
</dbReference>
<dbReference type="InterPro" id="IPR000571">
    <property type="entry name" value="Znf_CCCH"/>
</dbReference>
<sequence>MEHLLGDVSYINFEINDQLEKQTGLAPLPFTTMNKSSVGACKFFFAGSCRMGVRCPFRHMKADKTIVCKHWLRGLCKKGDDCDFLHVYNMSKMPECYFFSRHGECSNKECLFLHVDPSLKAQDCAWYARGFCRNGPLCRNRHVRRVCCQNYLNGFCPEGPRCKFAHPKYWPLPGSEIEPHKPRWTCHYCKERGHKVQFCHKLSPEERQKYMDDRNAINSYGDSHLQPGPGNAPQFAAGQTPRGTMTVNPKPAVQKSLDEVTCYKCGEKGHYANNIPFISKMAARLAFQPRVIASVKSVPLALSTGQPKSLSEKQKSLLPTIPRLLSCRGHGSPLLTSNGMMVSCAIGRSQSIRFLHTDVTNVPSFDEYRLDLTKDPKAVSAKTEVDRKIFTYTIAFAGTVLATTSAKYAVKTLVQALGPSASTLASANVEVNLATIPEGKNVVIKWRNKPLFIRHRTQAMIENERQVPLSDLRDPETDEQRVQNPKWLVCVGICTHLGCVPIADAGEFGGYYCPCHGSHFDFSGRIRKGPAPTNMEVPSYRFVDENTLIVG</sequence>
<evidence type="ECO:0000256" key="12">
    <source>
        <dbReference type="ARBA" id="ARBA00022833"/>
    </source>
</evidence>
<keyword evidence="18" id="KW-1015">Disulfide bond</keyword>
<evidence type="ECO:0000256" key="17">
    <source>
        <dbReference type="ARBA" id="ARBA00023136"/>
    </source>
</evidence>
<evidence type="ECO:0000256" key="11">
    <source>
        <dbReference type="ARBA" id="ARBA00022771"/>
    </source>
</evidence>
<proteinExistence type="inferred from homology"/>
<dbReference type="WBParaSite" id="HDID_0000907801-mRNA-1">
    <property type="protein sequence ID" value="HDID_0000907801-mRNA-1"/>
    <property type="gene ID" value="HDID_0000907801"/>
</dbReference>
<evidence type="ECO:0000256" key="7">
    <source>
        <dbReference type="ARBA" id="ARBA00022692"/>
    </source>
</evidence>
<evidence type="ECO:0000313" key="26">
    <source>
        <dbReference type="Proteomes" id="UP000274504"/>
    </source>
</evidence>
<dbReference type="SUPFAM" id="SSF90229">
    <property type="entry name" value="CCCH zinc finger"/>
    <property type="match status" value="1"/>
</dbReference>
<feature type="zinc finger region" description="C3H1-type" evidence="21">
    <location>
        <begin position="143"/>
        <end position="169"/>
    </location>
</feature>
<dbReference type="InterPro" id="IPR037008">
    <property type="entry name" value="bc1_Rieske_TM_sf"/>
</dbReference>
<dbReference type="PROSITE" id="PS50158">
    <property type="entry name" value="ZF_CCHC"/>
    <property type="match status" value="1"/>
</dbReference>
<evidence type="ECO:0000256" key="19">
    <source>
        <dbReference type="ARBA" id="ARBA00023242"/>
    </source>
</evidence>
<evidence type="ECO:0000256" key="13">
    <source>
        <dbReference type="ARBA" id="ARBA00022884"/>
    </source>
</evidence>
<keyword evidence="15" id="KW-0408">Iron</keyword>
<feature type="domain" description="C3H1-type" evidence="22">
    <location>
        <begin position="118"/>
        <end position="142"/>
    </location>
</feature>
<evidence type="ECO:0000313" key="27">
    <source>
        <dbReference type="WBParaSite" id="HDID_0000907801-mRNA-1"/>
    </source>
</evidence>
<evidence type="ECO:0000256" key="21">
    <source>
        <dbReference type="PROSITE-ProRule" id="PRU00723"/>
    </source>
</evidence>
<keyword evidence="11 21" id="KW-0863">Zinc-finger</keyword>
<feature type="zinc finger region" description="C3H1-type" evidence="21">
    <location>
        <begin position="90"/>
        <end position="117"/>
    </location>
</feature>
<keyword evidence="19" id="KW-0539">Nucleus</keyword>
<comment type="similarity">
    <text evidence="3">Belongs to the CPSF4/YTH1 family.</text>
</comment>
<dbReference type="InterPro" id="IPR001878">
    <property type="entry name" value="Znf_CCHC"/>
</dbReference>
<dbReference type="GO" id="GO:0051537">
    <property type="term" value="F:2 iron, 2 sulfur cluster binding"/>
    <property type="evidence" value="ECO:0007669"/>
    <property type="project" value="UniProtKB-KW"/>
</dbReference>
<evidence type="ECO:0000256" key="16">
    <source>
        <dbReference type="ARBA" id="ARBA00023014"/>
    </source>
</evidence>
<evidence type="ECO:0000259" key="22">
    <source>
        <dbReference type="PROSITE" id="PS50103"/>
    </source>
</evidence>
<dbReference type="Pfam" id="PF00098">
    <property type="entry name" value="zf-CCHC"/>
    <property type="match status" value="1"/>
</dbReference>
<dbReference type="InterPro" id="IPR036875">
    <property type="entry name" value="Znf_CCHC_sf"/>
</dbReference>
<evidence type="ECO:0000256" key="8">
    <source>
        <dbReference type="ARBA" id="ARBA00022714"/>
    </source>
</evidence>
<dbReference type="PANTHER" id="PTHR23102:SF24">
    <property type="entry name" value="CLEAVAGE AND POLYADENYLATION SPECIFICITY FACTOR SUBUNIT 4"/>
    <property type="match status" value="1"/>
</dbReference>
<keyword evidence="6" id="KW-0507">mRNA processing</keyword>
<evidence type="ECO:0000259" key="24">
    <source>
        <dbReference type="PROSITE" id="PS51296"/>
    </source>
</evidence>
<reference evidence="27" key="1">
    <citation type="submission" date="2017-02" db="UniProtKB">
        <authorList>
            <consortium name="WormBaseParasite"/>
        </authorList>
    </citation>
    <scope>IDENTIFICATION</scope>
</reference>
<dbReference type="Gene3D" id="1.20.5.270">
    <property type="entry name" value="Ubiquinol cytochrome reductase, transmembrane domain"/>
    <property type="match status" value="1"/>
</dbReference>
<keyword evidence="7" id="KW-0812">Transmembrane</keyword>
<evidence type="ECO:0000256" key="15">
    <source>
        <dbReference type="ARBA" id="ARBA00023004"/>
    </source>
</evidence>
<feature type="domain" description="Rieske" evidence="24">
    <location>
        <begin position="464"/>
        <end position="549"/>
    </location>
</feature>
<dbReference type="SUPFAM" id="SSF81502">
    <property type="entry name" value="ISP transmembrane anchor"/>
    <property type="match status" value="1"/>
</dbReference>
<comment type="subcellular location">
    <subcellularLocation>
        <location evidence="2">Membrane</location>
        <topology evidence="2">Single-pass membrane protein</topology>
    </subcellularLocation>
    <subcellularLocation>
        <location evidence="1">Nucleus</location>
    </subcellularLocation>
</comment>
<evidence type="ECO:0000256" key="9">
    <source>
        <dbReference type="ARBA" id="ARBA00022723"/>
    </source>
</evidence>
<dbReference type="PROSITE" id="PS51296">
    <property type="entry name" value="RIESKE"/>
    <property type="match status" value="1"/>
</dbReference>
<dbReference type="AlphaFoldDB" id="A0A0R3SUB3"/>
<dbReference type="PROSITE" id="PS50103">
    <property type="entry name" value="ZF_C3H1"/>
    <property type="match status" value="5"/>
</dbReference>
<dbReference type="Gene3D" id="2.102.10.10">
    <property type="entry name" value="Rieske [2Fe-2S] iron-sulphur domain"/>
    <property type="match status" value="1"/>
</dbReference>
<dbReference type="Pfam" id="PF02921">
    <property type="entry name" value="UCR_TM"/>
    <property type="match status" value="1"/>
</dbReference>
<feature type="domain" description="CCHC-type" evidence="23">
    <location>
        <begin position="262"/>
        <end position="276"/>
    </location>
</feature>
<dbReference type="Gene3D" id="4.10.1000.10">
    <property type="entry name" value="Zinc finger, CCCH-type"/>
    <property type="match status" value="1"/>
</dbReference>
<dbReference type="Proteomes" id="UP000274504">
    <property type="component" value="Unassembled WGS sequence"/>
</dbReference>
<evidence type="ECO:0000256" key="10">
    <source>
        <dbReference type="ARBA" id="ARBA00022737"/>
    </source>
</evidence>
<dbReference type="GO" id="GO:0005634">
    <property type="term" value="C:nucleus"/>
    <property type="evidence" value="ECO:0007669"/>
    <property type="project" value="UniProtKB-SubCell"/>
</dbReference>
<dbReference type="Pfam" id="PF00642">
    <property type="entry name" value="zf-CCCH"/>
    <property type="match status" value="2"/>
</dbReference>
<evidence type="ECO:0000256" key="20">
    <source>
        <dbReference type="ARBA" id="ARBA00034078"/>
    </source>
</evidence>
<keyword evidence="12 21" id="KW-0862">Zinc</keyword>
<dbReference type="InterPro" id="IPR006317">
    <property type="entry name" value="Ubiquinol_cyt_c_Rdtase_Fe-S-su"/>
</dbReference>
<dbReference type="PANTHER" id="PTHR23102">
    <property type="entry name" value="CLEAVAGE AND POLYADENYLATION SPECIFICITY FACTOR SUBUNIT 4-RELATED"/>
    <property type="match status" value="1"/>
</dbReference>
<comment type="similarity">
    <text evidence="4">Belongs to the Rieske iron-sulfur protein family.</text>
</comment>
<dbReference type="SUPFAM" id="SSF50022">
    <property type="entry name" value="ISP domain"/>
    <property type="match status" value="1"/>
</dbReference>
<dbReference type="GO" id="GO:0008270">
    <property type="term" value="F:zinc ion binding"/>
    <property type="evidence" value="ECO:0007669"/>
    <property type="project" value="UniProtKB-KW"/>
</dbReference>
<dbReference type="InterPro" id="IPR045348">
    <property type="entry name" value="CPSF4/Yth1"/>
</dbReference>
<dbReference type="GO" id="GO:0016020">
    <property type="term" value="C:membrane"/>
    <property type="evidence" value="ECO:0007669"/>
    <property type="project" value="UniProtKB-SubCell"/>
</dbReference>
<dbReference type="SUPFAM" id="SSF57756">
    <property type="entry name" value="Retrovirus zinc finger-like domains"/>
    <property type="match status" value="1"/>
</dbReference>
<dbReference type="STRING" id="6216.A0A0R3SUB3"/>
<feature type="zinc finger region" description="C3H1-type" evidence="21">
    <location>
        <begin position="62"/>
        <end position="89"/>
    </location>
</feature>
<keyword evidence="13" id="KW-0694">RNA-binding</keyword>
<keyword evidence="10" id="KW-0677">Repeat</keyword>
<feature type="domain" description="C3H1-type" evidence="22">
    <location>
        <begin position="143"/>
        <end position="169"/>
    </location>
</feature>
<dbReference type="Gene3D" id="4.10.60.10">
    <property type="entry name" value="Zinc finger, CCHC-type"/>
    <property type="match status" value="1"/>
</dbReference>
<feature type="zinc finger region" description="C3H1-type" evidence="21">
    <location>
        <begin position="118"/>
        <end position="142"/>
    </location>
</feature>
<dbReference type="NCBIfam" id="TIGR01416">
    <property type="entry name" value="Rieske_proteo"/>
    <property type="match status" value="1"/>
</dbReference>
<organism evidence="27">
    <name type="scientific">Hymenolepis diminuta</name>
    <name type="common">Rat tapeworm</name>
    <dbReference type="NCBI Taxonomy" id="6216"/>
    <lineage>
        <taxon>Eukaryota</taxon>
        <taxon>Metazoa</taxon>
        <taxon>Spiralia</taxon>
        <taxon>Lophotrochozoa</taxon>
        <taxon>Platyhelminthes</taxon>
        <taxon>Cestoda</taxon>
        <taxon>Eucestoda</taxon>
        <taxon>Cyclophyllidea</taxon>
        <taxon>Hymenolepididae</taxon>
        <taxon>Hymenolepis</taxon>
    </lineage>
</organism>
<evidence type="ECO:0000256" key="1">
    <source>
        <dbReference type="ARBA" id="ARBA00004123"/>
    </source>
</evidence>
<evidence type="ECO:0000256" key="5">
    <source>
        <dbReference type="ARBA" id="ARBA00016264"/>
    </source>
</evidence>
<keyword evidence="14" id="KW-1133">Transmembrane helix</keyword>
<evidence type="ECO:0000256" key="6">
    <source>
        <dbReference type="ARBA" id="ARBA00022664"/>
    </source>
</evidence>
<dbReference type="InterPro" id="IPR036922">
    <property type="entry name" value="Rieske_2Fe-2S_sf"/>
</dbReference>
<keyword evidence="9 21" id="KW-0479">Metal-binding</keyword>
<name>A0A0R3SUB3_HYMDI</name>
<dbReference type="Pfam" id="PF00355">
    <property type="entry name" value="Rieske"/>
    <property type="match status" value="1"/>
</dbReference>
<dbReference type="Pfam" id="PF14608">
    <property type="entry name" value="zf-CCCH_2"/>
    <property type="match status" value="3"/>
</dbReference>
<dbReference type="InterPro" id="IPR036855">
    <property type="entry name" value="Znf_CCCH_sf"/>
</dbReference>
<dbReference type="OrthoDB" id="1914176at2759"/>
<dbReference type="PRINTS" id="PR00162">
    <property type="entry name" value="RIESKE"/>
</dbReference>
<comment type="cofactor">
    <cofactor evidence="20">
        <name>[2Fe-2S] cluster</name>
        <dbReference type="ChEBI" id="CHEBI:190135"/>
    </cofactor>
</comment>
<dbReference type="GO" id="GO:0006397">
    <property type="term" value="P:mRNA processing"/>
    <property type="evidence" value="ECO:0007669"/>
    <property type="project" value="UniProtKB-KW"/>
</dbReference>
<keyword evidence="16" id="KW-0411">Iron-sulfur</keyword>
<evidence type="ECO:0000256" key="4">
    <source>
        <dbReference type="ARBA" id="ARBA00010651"/>
    </source>
</evidence>
<accession>A0A0R3SUB3</accession>
<evidence type="ECO:0000256" key="18">
    <source>
        <dbReference type="ARBA" id="ARBA00023157"/>
    </source>
</evidence>
<dbReference type="SMART" id="SM00343">
    <property type="entry name" value="ZnF_C2HC"/>
    <property type="match status" value="2"/>
</dbReference>
<feature type="domain" description="C3H1-type" evidence="22">
    <location>
        <begin position="62"/>
        <end position="89"/>
    </location>
</feature>
<dbReference type="InterPro" id="IPR005805">
    <property type="entry name" value="Rieske_Fe-S_prot_C"/>
</dbReference>
<keyword evidence="8" id="KW-0001">2Fe-2S</keyword>
<evidence type="ECO:0000256" key="3">
    <source>
        <dbReference type="ARBA" id="ARBA00008907"/>
    </source>
</evidence>
<evidence type="ECO:0000313" key="25">
    <source>
        <dbReference type="EMBL" id="VDL61394.1"/>
    </source>
</evidence>
<dbReference type="CDD" id="cd03470">
    <property type="entry name" value="Rieske_cytochrome_bc1"/>
    <property type="match status" value="1"/>
</dbReference>
<dbReference type="SMART" id="SM00356">
    <property type="entry name" value="ZnF_C3H1"/>
    <property type="match status" value="5"/>
</dbReference>
<evidence type="ECO:0000259" key="23">
    <source>
        <dbReference type="PROSITE" id="PS50158"/>
    </source>
</evidence>